<evidence type="ECO:0000313" key="1">
    <source>
        <dbReference type="EMBL" id="CCT62223.1"/>
    </source>
</evidence>
<reference evidence="2" key="1">
    <citation type="journal article" date="2013" name="PLoS Pathog.">
        <title>Deciphering the cryptic genome: genome-wide analyses of the rice pathogen Fusarium fujikuroi reveal complex regulation of secondary metabolism and novel metabolites.</title>
        <authorList>
            <person name="Wiemann P."/>
            <person name="Sieber C.M."/>
            <person name="von Bargen K.W."/>
            <person name="Studt L."/>
            <person name="Niehaus E.M."/>
            <person name="Espino J.J."/>
            <person name="Huss K."/>
            <person name="Michielse C.B."/>
            <person name="Albermann S."/>
            <person name="Wagner D."/>
            <person name="Bergner S.V."/>
            <person name="Connolly L.R."/>
            <person name="Fischer A."/>
            <person name="Reuter G."/>
            <person name="Kleigrewe K."/>
            <person name="Bald T."/>
            <person name="Wingfield B.D."/>
            <person name="Ophir R."/>
            <person name="Freeman S."/>
            <person name="Hippler M."/>
            <person name="Smith K.M."/>
            <person name="Brown D.W."/>
            <person name="Proctor R.H."/>
            <person name="Munsterkotter M."/>
            <person name="Freitag M."/>
            <person name="Humpf H.U."/>
            <person name="Guldener U."/>
            <person name="Tudzynski B."/>
        </authorList>
    </citation>
    <scope>NUCLEOTIDE SEQUENCE [LARGE SCALE GENOMIC DNA]</scope>
    <source>
        <strain evidence="2">CBS 195.34 / IMI 58289 / NRRL A-6831</strain>
    </source>
</reference>
<organism evidence="1 2">
    <name type="scientific">Gibberella fujikuroi (strain CBS 195.34 / IMI 58289 / NRRL A-6831)</name>
    <name type="common">Bakanae and foot rot disease fungus</name>
    <name type="synonym">Fusarium fujikuroi</name>
    <dbReference type="NCBI Taxonomy" id="1279085"/>
    <lineage>
        <taxon>Eukaryota</taxon>
        <taxon>Fungi</taxon>
        <taxon>Dikarya</taxon>
        <taxon>Ascomycota</taxon>
        <taxon>Pezizomycotina</taxon>
        <taxon>Sordariomycetes</taxon>
        <taxon>Hypocreomycetidae</taxon>
        <taxon>Hypocreales</taxon>
        <taxon>Nectriaceae</taxon>
        <taxon>Fusarium</taxon>
        <taxon>Fusarium fujikuroi species complex</taxon>
    </lineage>
</organism>
<name>S0DNQ1_GIBF5</name>
<dbReference type="AlphaFoldDB" id="S0DNQ1"/>
<sequence>MAQLPIIFELTQADCDNDVYLSLDLTSISQMEGCTVDEYEATISFERWAYDEAMRRWEIIMHPYTDLTVEPLWYRKEPVIEPLMSMLMQKDRIVDPAALSEFT</sequence>
<evidence type="ECO:0000313" key="2">
    <source>
        <dbReference type="Proteomes" id="UP000016800"/>
    </source>
</evidence>
<dbReference type="EMBL" id="HF679023">
    <property type="protein sequence ID" value="CCT62223.1"/>
    <property type="molecule type" value="Genomic_DNA"/>
</dbReference>
<accession>S0DNQ1</accession>
<dbReference type="Proteomes" id="UP000016800">
    <property type="component" value="Chromosome I"/>
</dbReference>
<dbReference type="RefSeq" id="XP_023424304.1">
    <property type="nucleotide sequence ID" value="XM_023580895.1"/>
</dbReference>
<protein>
    <submittedName>
        <fullName evidence="1">Uncharacterized protein</fullName>
    </submittedName>
</protein>
<keyword evidence="2" id="KW-1185">Reference proteome</keyword>
<proteinExistence type="predicted"/>
<dbReference type="VEuPathDB" id="FungiDB:FFUJ_01243"/>
<gene>
    <name evidence="1" type="ORF">FFUJ_01243</name>
</gene>
<dbReference type="HOGENOM" id="CLU_2263978_0_0_1"/>
<dbReference type="GeneID" id="35394728"/>